<evidence type="ECO:0000313" key="2">
    <source>
        <dbReference type="Proteomes" id="UP000295479"/>
    </source>
</evidence>
<evidence type="ECO:0000313" key="1">
    <source>
        <dbReference type="EMBL" id="TDD98030.1"/>
    </source>
</evidence>
<protein>
    <submittedName>
        <fullName evidence="1">Uncharacterized protein</fullName>
    </submittedName>
</protein>
<dbReference type="Proteomes" id="UP000295479">
    <property type="component" value="Unassembled WGS sequence"/>
</dbReference>
<organism evidence="1 2">
    <name type="scientific">Flavobacterium cellulosilyticum</name>
    <dbReference type="NCBI Taxonomy" id="2541731"/>
    <lineage>
        <taxon>Bacteria</taxon>
        <taxon>Pseudomonadati</taxon>
        <taxon>Bacteroidota</taxon>
        <taxon>Flavobacteriia</taxon>
        <taxon>Flavobacteriales</taxon>
        <taxon>Flavobacteriaceae</taxon>
        <taxon>Flavobacterium</taxon>
    </lineage>
</organism>
<dbReference type="EMBL" id="SMFK01000003">
    <property type="protein sequence ID" value="TDD98030.1"/>
    <property type="molecule type" value="Genomic_DNA"/>
</dbReference>
<gene>
    <name evidence="1" type="ORF">E0F76_08010</name>
</gene>
<dbReference type="AlphaFoldDB" id="A0A4R5CHN1"/>
<proteinExistence type="predicted"/>
<keyword evidence="2" id="KW-1185">Reference proteome</keyword>
<name>A0A4R5CHN1_9FLAO</name>
<sequence length="88" mass="10130">MKTVVVRHKVKDFDVWKKGQQERLEIFAPAINSFNAFQDVDNPNSVVIIIETDNVELLGAIINDPKNQHLKDKHTVLEPITMSMQIQF</sequence>
<comment type="caution">
    <text evidence="1">The sequence shown here is derived from an EMBL/GenBank/DDBJ whole genome shotgun (WGS) entry which is preliminary data.</text>
</comment>
<accession>A0A4R5CHN1</accession>
<dbReference type="OrthoDB" id="1447513at2"/>
<dbReference type="RefSeq" id="WP_132003935.1">
    <property type="nucleotide sequence ID" value="NZ_SMFK01000003.1"/>
</dbReference>
<reference evidence="1 2" key="1">
    <citation type="submission" date="2019-03" db="EMBL/GenBank/DDBJ databases">
        <title>Flavobacterium AR-3-4 sp. nov. isolated from arctic soil.</title>
        <authorList>
            <person name="Chaudhary D.K."/>
        </authorList>
    </citation>
    <scope>NUCLEOTIDE SEQUENCE [LARGE SCALE GENOMIC DNA]</scope>
    <source>
        <strain evidence="1 2">AR-3-4</strain>
    </source>
</reference>